<organism evidence="2 3">
    <name type="scientific">Mesonia algae</name>
    <dbReference type="NCBI Taxonomy" id="213248"/>
    <lineage>
        <taxon>Bacteria</taxon>
        <taxon>Pseudomonadati</taxon>
        <taxon>Bacteroidota</taxon>
        <taxon>Flavobacteriia</taxon>
        <taxon>Flavobacteriales</taxon>
        <taxon>Flavobacteriaceae</taxon>
        <taxon>Mesonia</taxon>
    </lineage>
</organism>
<keyword evidence="3" id="KW-1185">Reference proteome</keyword>
<sequence>MKLAARLAYYSVGFFIGIMILMFFLSGKKTSCDYGPDARVLKNIRIKSKSYDPSVLLFLKENQLDTSVVRNILNSGDVDFSNSNTTLDSCKIYVVEGEVDNKNLILRIENCENQATIQQINFKKD</sequence>
<keyword evidence="1" id="KW-1133">Transmembrane helix</keyword>
<dbReference type="RefSeq" id="WP_111540046.1">
    <property type="nucleotide sequence ID" value="NZ_QKYV01000002.1"/>
</dbReference>
<dbReference type="Proteomes" id="UP000249542">
    <property type="component" value="Unassembled WGS sequence"/>
</dbReference>
<evidence type="ECO:0008006" key="4">
    <source>
        <dbReference type="Google" id="ProtNLM"/>
    </source>
</evidence>
<reference evidence="2 3" key="1">
    <citation type="submission" date="2018-06" db="EMBL/GenBank/DDBJ databases">
        <title>Genomic Encyclopedia of Archaeal and Bacterial Type Strains, Phase II (KMG-II): from individual species to whole genera.</title>
        <authorList>
            <person name="Goeker M."/>
        </authorList>
    </citation>
    <scope>NUCLEOTIDE SEQUENCE [LARGE SCALE GENOMIC DNA]</scope>
    <source>
        <strain evidence="2 3">DSM 15361</strain>
    </source>
</reference>
<proteinExistence type="predicted"/>
<keyword evidence="1" id="KW-0472">Membrane</keyword>
<evidence type="ECO:0000313" key="3">
    <source>
        <dbReference type="Proteomes" id="UP000249542"/>
    </source>
</evidence>
<feature type="transmembrane region" description="Helical" evidence="1">
    <location>
        <begin position="7"/>
        <end position="25"/>
    </location>
</feature>
<accession>A0A2W7I6V5</accession>
<comment type="caution">
    <text evidence="2">The sequence shown here is derived from an EMBL/GenBank/DDBJ whole genome shotgun (WGS) entry which is preliminary data.</text>
</comment>
<evidence type="ECO:0000256" key="1">
    <source>
        <dbReference type="SAM" id="Phobius"/>
    </source>
</evidence>
<gene>
    <name evidence="2" type="ORF">LX95_00694</name>
</gene>
<dbReference type="AlphaFoldDB" id="A0A2W7I6V5"/>
<name>A0A2W7I6V5_9FLAO</name>
<keyword evidence="1" id="KW-0812">Transmembrane</keyword>
<dbReference type="EMBL" id="QKYV01000002">
    <property type="protein sequence ID" value="PZW42384.1"/>
    <property type="molecule type" value="Genomic_DNA"/>
</dbReference>
<protein>
    <recommendedName>
        <fullName evidence="4">DUF4258 domain-containing protein</fullName>
    </recommendedName>
</protein>
<evidence type="ECO:0000313" key="2">
    <source>
        <dbReference type="EMBL" id="PZW42384.1"/>
    </source>
</evidence>